<dbReference type="InterPro" id="IPR005861">
    <property type="entry name" value="HisP_aminotrans"/>
</dbReference>
<evidence type="ECO:0000313" key="8">
    <source>
        <dbReference type="EMBL" id="KFI52726.1"/>
    </source>
</evidence>
<comment type="subunit">
    <text evidence="2 6">Homodimer.</text>
</comment>
<evidence type="ECO:0000259" key="7">
    <source>
        <dbReference type="Pfam" id="PF00155"/>
    </source>
</evidence>
<evidence type="ECO:0000256" key="3">
    <source>
        <dbReference type="ARBA" id="ARBA00022576"/>
    </source>
</evidence>
<dbReference type="EC" id="2.6.1.9" evidence="6"/>
<dbReference type="PROSITE" id="PS00599">
    <property type="entry name" value="AA_TRANSFER_CLASS_2"/>
    <property type="match status" value="1"/>
</dbReference>
<dbReference type="InterPro" id="IPR004839">
    <property type="entry name" value="Aminotransferase_I/II_large"/>
</dbReference>
<comment type="caution">
    <text evidence="8">The sequence shown here is derived from an EMBL/GenBank/DDBJ whole genome shotgun (WGS) entry which is preliminary data.</text>
</comment>
<dbReference type="STRING" id="1437608.GCA_000771645_02273"/>
<dbReference type="OrthoDB" id="9809616at2"/>
<evidence type="ECO:0000256" key="1">
    <source>
        <dbReference type="ARBA" id="ARBA00001933"/>
    </source>
</evidence>
<dbReference type="PANTHER" id="PTHR43643:SF3">
    <property type="entry name" value="HISTIDINOL-PHOSPHATE AMINOTRANSFERASE"/>
    <property type="match status" value="1"/>
</dbReference>
<dbReference type="PANTHER" id="PTHR43643">
    <property type="entry name" value="HISTIDINOL-PHOSPHATE AMINOTRANSFERASE 2"/>
    <property type="match status" value="1"/>
</dbReference>
<dbReference type="Gene3D" id="3.90.1150.10">
    <property type="entry name" value="Aspartate Aminotransferase, domain 1"/>
    <property type="match status" value="1"/>
</dbReference>
<protein>
    <recommendedName>
        <fullName evidence="6">Histidinol-phosphate aminotransferase</fullName>
        <ecNumber evidence="6">2.6.1.9</ecNumber>
    </recommendedName>
    <alternativeName>
        <fullName evidence="6">Imidazole acetol-phosphate transaminase</fullName>
    </alternativeName>
</protein>
<dbReference type="GO" id="GO:0030170">
    <property type="term" value="F:pyridoxal phosphate binding"/>
    <property type="evidence" value="ECO:0007669"/>
    <property type="project" value="InterPro"/>
</dbReference>
<dbReference type="InterPro" id="IPR015424">
    <property type="entry name" value="PyrdxlP-dep_Trfase"/>
</dbReference>
<dbReference type="RefSeq" id="WP_033492935.1">
    <property type="nucleotide sequence ID" value="NZ_JDUU01000006.1"/>
</dbReference>
<keyword evidence="5 6" id="KW-0663">Pyridoxal phosphate</keyword>
<gene>
    <name evidence="6" type="primary">hisC</name>
    <name evidence="8" type="ORF">BBIA_0410</name>
</gene>
<dbReference type="InterPro" id="IPR001917">
    <property type="entry name" value="Aminotrans_II_pyridoxalP_BS"/>
</dbReference>
<dbReference type="InterPro" id="IPR050106">
    <property type="entry name" value="HistidinolP_aminotransfase"/>
</dbReference>
<dbReference type="NCBIfam" id="TIGR01141">
    <property type="entry name" value="hisC"/>
    <property type="match status" value="1"/>
</dbReference>
<name>A0A087A1S6_9BIFI</name>
<dbReference type="CDD" id="cd00609">
    <property type="entry name" value="AAT_like"/>
    <property type="match status" value="1"/>
</dbReference>
<proteinExistence type="inferred from homology"/>
<dbReference type="HAMAP" id="MF_01023">
    <property type="entry name" value="HisC_aminotrans_2"/>
    <property type="match status" value="1"/>
</dbReference>
<comment type="similarity">
    <text evidence="6">Belongs to the class-II pyridoxal-phosphate-dependent aminotransferase family. Histidinol-phosphate aminotransferase subfamily.</text>
</comment>
<dbReference type="InterPro" id="IPR015422">
    <property type="entry name" value="PyrdxlP-dep_Trfase_small"/>
</dbReference>
<feature type="domain" description="Aminotransferase class I/classII large" evidence="7">
    <location>
        <begin position="28"/>
        <end position="349"/>
    </location>
</feature>
<comment type="catalytic activity">
    <reaction evidence="6">
        <text>L-histidinol phosphate + 2-oxoglutarate = 3-(imidazol-4-yl)-2-oxopropyl phosphate + L-glutamate</text>
        <dbReference type="Rhea" id="RHEA:23744"/>
        <dbReference type="ChEBI" id="CHEBI:16810"/>
        <dbReference type="ChEBI" id="CHEBI:29985"/>
        <dbReference type="ChEBI" id="CHEBI:57766"/>
        <dbReference type="ChEBI" id="CHEBI:57980"/>
        <dbReference type="EC" id="2.6.1.9"/>
    </reaction>
</comment>
<feature type="modified residue" description="N6-(pyridoxal phosphate)lysine" evidence="6">
    <location>
        <position position="221"/>
    </location>
</feature>
<dbReference type="GO" id="GO:0000105">
    <property type="term" value="P:L-histidine biosynthetic process"/>
    <property type="evidence" value="ECO:0007669"/>
    <property type="project" value="UniProtKB-UniRule"/>
</dbReference>
<evidence type="ECO:0000256" key="2">
    <source>
        <dbReference type="ARBA" id="ARBA00011738"/>
    </source>
</evidence>
<dbReference type="eggNOG" id="COG0079">
    <property type="taxonomic scope" value="Bacteria"/>
</dbReference>
<keyword evidence="3 6" id="KW-0032">Aminotransferase</keyword>
<evidence type="ECO:0000256" key="6">
    <source>
        <dbReference type="HAMAP-Rule" id="MF_01023"/>
    </source>
</evidence>
<reference evidence="8 9" key="1">
    <citation type="submission" date="2014-03" db="EMBL/GenBank/DDBJ databases">
        <title>Genomics of Bifidobacteria.</title>
        <authorList>
            <person name="Ventura M."/>
            <person name="Milani C."/>
            <person name="Lugli G.A."/>
        </authorList>
    </citation>
    <scope>NUCLEOTIDE SEQUENCE [LARGE SCALE GENOMIC DNA]</scope>
    <source>
        <strain evidence="8 9">DSM 23969</strain>
    </source>
</reference>
<evidence type="ECO:0000313" key="9">
    <source>
        <dbReference type="Proteomes" id="UP000029108"/>
    </source>
</evidence>
<organism evidence="8 9">
    <name type="scientific">Bifidobacterium biavatii DSM 23969</name>
    <dbReference type="NCBI Taxonomy" id="1437608"/>
    <lineage>
        <taxon>Bacteria</taxon>
        <taxon>Bacillati</taxon>
        <taxon>Actinomycetota</taxon>
        <taxon>Actinomycetes</taxon>
        <taxon>Bifidobacteriales</taxon>
        <taxon>Bifidobacteriaceae</taxon>
        <taxon>Bifidobacterium</taxon>
    </lineage>
</organism>
<dbReference type="Pfam" id="PF00155">
    <property type="entry name" value="Aminotran_1_2"/>
    <property type="match status" value="1"/>
</dbReference>
<keyword evidence="9" id="KW-1185">Reference proteome</keyword>
<evidence type="ECO:0000256" key="5">
    <source>
        <dbReference type="ARBA" id="ARBA00022898"/>
    </source>
</evidence>
<evidence type="ECO:0000256" key="4">
    <source>
        <dbReference type="ARBA" id="ARBA00022679"/>
    </source>
</evidence>
<sequence length="353" mass="39269">MNVRLRTIFDSIPTYRPGQCPDEETGAQLIKMSSNELPWSPSASLLGAVEEAFSTLNRYPDFYKVDLSERLAEFVGTKPENIFADDGSGTLLQDLVRIVVNAGDEVIFGSPSFAAYDIDVVLAGGVSVKVPLDDSWTYDLEGCERAITGKTRMILLCNPNNPTGTFLTTAAIRRFLDRIPDDILVVVDEAYRDFVTAEPYGESKKLVDEYDNVVLLRTFSKAFGMAGLRLGYGIARPEIVDAVNKVVAEFSVSTLSQAVGVAMLSDRNVLDDLKSKVDVIKQQREAYERFLRDKDVSYIPSQANFIMIPGDADRLFAQYRKHNLIVRPFESPNGVRITVGTPEQMAIAREVWQ</sequence>
<dbReference type="UniPathway" id="UPA00031">
    <property type="reaction ID" value="UER00012"/>
</dbReference>
<comment type="pathway">
    <text evidence="6">Amino-acid biosynthesis; L-histidine biosynthesis; L-histidine from 5-phospho-alpha-D-ribose 1-diphosphate: step 7/9.</text>
</comment>
<keyword evidence="6" id="KW-0368">Histidine biosynthesis</keyword>
<dbReference type="EMBL" id="JGYN01000004">
    <property type="protein sequence ID" value="KFI52726.1"/>
    <property type="molecule type" value="Genomic_DNA"/>
</dbReference>
<dbReference type="GO" id="GO:0004400">
    <property type="term" value="F:histidinol-phosphate transaminase activity"/>
    <property type="evidence" value="ECO:0007669"/>
    <property type="project" value="UniProtKB-UniRule"/>
</dbReference>
<comment type="cofactor">
    <cofactor evidence="1 6">
        <name>pyridoxal 5'-phosphate</name>
        <dbReference type="ChEBI" id="CHEBI:597326"/>
    </cofactor>
</comment>
<dbReference type="Gene3D" id="3.40.640.10">
    <property type="entry name" value="Type I PLP-dependent aspartate aminotransferase-like (Major domain)"/>
    <property type="match status" value="1"/>
</dbReference>
<keyword evidence="4 6" id="KW-0808">Transferase</keyword>
<dbReference type="Proteomes" id="UP000029108">
    <property type="component" value="Unassembled WGS sequence"/>
</dbReference>
<dbReference type="InterPro" id="IPR015421">
    <property type="entry name" value="PyrdxlP-dep_Trfase_major"/>
</dbReference>
<accession>A0A087A1S6</accession>
<dbReference type="AlphaFoldDB" id="A0A087A1S6"/>
<keyword evidence="6" id="KW-0028">Amino-acid biosynthesis</keyword>
<dbReference type="SUPFAM" id="SSF53383">
    <property type="entry name" value="PLP-dependent transferases"/>
    <property type="match status" value="1"/>
</dbReference>